<reference evidence="2 3" key="1">
    <citation type="submission" date="2024-09" db="EMBL/GenBank/DDBJ databases">
        <title>Chromosome-scale assembly of Riccia fluitans.</title>
        <authorList>
            <person name="Paukszto L."/>
            <person name="Sawicki J."/>
            <person name="Karawczyk K."/>
            <person name="Piernik-Szablinska J."/>
            <person name="Szczecinska M."/>
            <person name="Mazdziarz M."/>
        </authorList>
    </citation>
    <scope>NUCLEOTIDE SEQUENCE [LARGE SCALE GENOMIC DNA]</scope>
    <source>
        <strain evidence="2">Rf_01</strain>
        <tissue evidence="2">Aerial parts of the thallus</tissue>
    </source>
</reference>
<organism evidence="2 3">
    <name type="scientific">Riccia fluitans</name>
    <dbReference type="NCBI Taxonomy" id="41844"/>
    <lineage>
        <taxon>Eukaryota</taxon>
        <taxon>Viridiplantae</taxon>
        <taxon>Streptophyta</taxon>
        <taxon>Embryophyta</taxon>
        <taxon>Marchantiophyta</taxon>
        <taxon>Marchantiopsida</taxon>
        <taxon>Marchantiidae</taxon>
        <taxon>Marchantiales</taxon>
        <taxon>Ricciaceae</taxon>
        <taxon>Riccia</taxon>
    </lineage>
</organism>
<feature type="domain" description="Integrase zinc-binding" evidence="1">
    <location>
        <begin position="25"/>
        <end position="61"/>
    </location>
</feature>
<evidence type="ECO:0000313" key="2">
    <source>
        <dbReference type="EMBL" id="KAL2609307.1"/>
    </source>
</evidence>
<dbReference type="Proteomes" id="UP001605036">
    <property type="component" value="Unassembled WGS sequence"/>
</dbReference>
<name>A0ABD1XK31_9MARC</name>
<protein>
    <recommendedName>
        <fullName evidence="1">Integrase zinc-binding domain-containing protein</fullName>
    </recommendedName>
</protein>
<gene>
    <name evidence="2" type="ORF">R1flu_027880</name>
</gene>
<dbReference type="EMBL" id="JBHFFA010000008">
    <property type="protein sequence ID" value="KAL2609307.1"/>
    <property type="molecule type" value="Genomic_DNA"/>
</dbReference>
<dbReference type="AlphaFoldDB" id="A0ABD1XK31"/>
<dbReference type="Pfam" id="PF17921">
    <property type="entry name" value="Integrase_H2C2"/>
    <property type="match status" value="1"/>
</dbReference>
<proteinExistence type="predicted"/>
<accession>A0ABD1XK31</accession>
<evidence type="ECO:0000259" key="1">
    <source>
        <dbReference type="Pfam" id="PF17921"/>
    </source>
</evidence>
<keyword evidence="3" id="KW-1185">Reference proteome</keyword>
<dbReference type="InterPro" id="IPR041588">
    <property type="entry name" value="Integrase_H2C2"/>
</dbReference>
<comment type="caution">
    <text evidence="2">The sequence shown here is derived from an EMBL/GenBank/DDBJ whole genome shotgun (WGS) entry which is preliminary data.</text>
</comment>
<sequence length="84" mass="9950">MCCLHFKEGLWYFKQTHVYVPEGLLRTRVMVEHHDSTLAAHNGQNKTQMLIAHQFYWPTLAQVYYGTYKPAWHANKTGLNERSR</sequence>
<evidence type="ECO:0000313" key="3">
    <source>
        <dbReference type="Proteomes" id="UP001605036"/>
    </source>
</evidence>
<dbReference type="Gene3D" id="1.10.340.70">
    <property type="match status" value="1"/>
</dbReference>